<reference evidence="2 3" key="1">
    <citation type="submission" date="2017-09" db="EMBL/GenBank/DDBJ databases">
        <authorList>
            <person name="Ehlers B."/>
            <person name="Leendertz F.H."/>
        </authorList>
    </citation>
    <scope>NUCLEOTIDE SEQUENCE [LARGE SCALE GENOMIC DNA]</scope>
    <source>
        <strain evidence="2 3">CGMCC 4.6857</strain>
    </source>
</reference>
<sequence>MNEPDQPSSRVDRKRERIRAEIQRNRAGGRRLPTWVMAVVLGVILLGWAYLIFTS</sequence>
<evidence type="ECO:0000313" key="2">
    <source>
        <dbReference type="EMBL" id="SNY42438.1"/>
    </source>
</evidence>
<proteinExistence type="predicted"/>
<gene>
    <name evidence="2" type="ORF">SAMN05421748_106290</name>
</gene>
<keyword evidence="1" id="KW-1133">Transmembrane helix</keyword>
<accession>A0A285I3B0</accession>
<keyword evidence="3" id="KW-1185">Reference proteome</keyword>
<evidence type="ECO:0000256" key="1">
    <source>
        <dbReference type="SAM" id="Phobius"/>
    </source>
</evidence>
<keyword evidence="1" id="KW-0812">Transmembrane</keyword>
<keyword evidence="1" id="KW-0472">Membrane</keyword>
<feature type="transmembrane region" description="Helical" evidence="1">
    <location>
        <begin position="32"/>
        <end position="53"/>
    </location>
</feature>
<dbReference type="EMBL" id="OBDY01000006">
    <property type="protein sequence ID" value="SNY42438.1"/>
    <property type="molecule type" value="Genomic_DNA"/>
</dbReference>
<protein>
    <submittedName>
        <fullName evidence="2">Uncharacterized protein</fullName>
    </submittedName>
</protein>
<dbReference type="AlphaFoldDB" id="A0A285I3B0"/>
<name>A0A285I3B0_9ACTN</name>
<evidence type="ECO:0000313" key="3">
    <source>
        <dbReference type="Proteomes" id="UP000219612"/>
    </source>
</evidence>
<organism evidence="2 3">
    <name type="scientific">Paractinoplanes atraurantiacus</name>
    <dbReference type="NCBI Taxonomy" id="1036182"/>
    <lineage>
        <taxon>Bacteria</taxon>
        <taxon>Bacillati</taxon>
        <taxon>Actinomycetota</taxon>
        <taxon>Actinomycetes</taxon>
        <taxon>Micromonosporales</taxon>
        <taxon>Micromonosporaceae</taxon>
        <taxon>Paractinoplanes</taxon>
    </lineage>
</organism>
<dbReference type="RefSeq" id="WP_179855223.1">
    <property type="nucleotide sequence ID" value="NZ_OBDY01000006.1"/>
</dbReference>
<dbReference type="Proteomes" id="UP000219612">
    <property type="component" value="Unassembled WGS sequence"/>
</dbReference>